<dbReference type="Gene3D" id="3.30.1540.10">
    <property type="entry name" value="formyl-coa transferase, domain 3"/>
    <property type="match status" value="1"/>
</dbReference>
<proteinExistence type="predicted"/>
<dbReference type="PANTHER" id="PTHR48207">
    <property type="entry name" value="SUCCINATE--HYDROXYMETHYLGLUTARATE COA-TRANSFERASE"/>
    <property type="match status" value="1"/>
</dbReference>
<sequence>MESIFEDLTVVEFAGVLAGPAVGNFFSELGAEVIKVENKRNGGDVTRQWRQPGEQSEGPSAYFSSVNWNKNSLLLDLGDVDDKRQADALIEKADIVITNFKKGDDKKFDLTFEDLKAINSSVIQGHISGFGTESDRLAYDLILQAETGFMSMNGQPDSPPTKLPLALIDVLAAHQLKEGILCALLKQKEHPEQPFRVDVSLYDSAISSLINQATNWLMNRKVPERIGSLHPNIAPYGEIFTTGDNRLITLAIGSDRQFKDLCIILGVPELAGKPEYQHNETRVENRKELSQKLKEQIGAFQANSFLEECHNHFVPAAEVKNLQQVFESPKAQKLLLREHKEGRQTIRPKTTVFTIQS</sequence>
<dbReference type="InterPro" id="IPR023606">
    <property type="entry name" value="CoA-Trfase_III_dom_1_sf"/>
</dbReference>
<dbReference type="InterPro" id="IPR050483">
    <property type="entry name" value="CoA-transferase_III_domain"/>
</dbReference>
<reference evidence="2 3" key="1">
    <citation type="submission" date="2017-08" db="EMBL/GenBank/DDBJ databases">
        <title>Aliifodinibius alkalisoli sp. nov., isolated from saline alkaline soil.</title>
        <authorList>
            <person name="Liu D."/>
            <person name="Zhang G."/>
        </authorList>
    </citation>
    <scope>NUCLEOTIDE SEQUENCE [LARGE SCALE GENOMIC DNA]</scope>
    <source>
        <strain evidence="2 3">WN023</strain>
    </source>
</reference>
<evidence type="ECO:0000313" key="2">
    <source>
        <dbReference type="EMBL" id="PAU95110.1"/>
    </source>
</evidence>
<evidence type="ECO:0000313" key="3">
    <source>
        <dbReference type="Proteomes" id="UP000218831"/>
    </source>
</evidence>
<dbReference type="Gene3D" id="3.40.50.10540">
    <property type="entry name" value="Crotonobetainyl-coa:carnitine coa-transferase, domain 1"/>
    <property type="match status" value="1"/>
</dbReference>
<evidence type="ECO:0000256" key="1">
    <source>
        <dbReference type="ARBA" id="ARBA00022679"/>
    </source>
</evidence>
<dbReference type="InterPro" id="IPR003673">
    <property type="entry name" value="CoA-Trfase_fam_III"/>
</dbReference>
<gene>
    <name evidence="2" type="ORF">CK503_02605</name>
</gene>
<dbReference type="InterPro" id="IPR044855">
    <property type="entry name" value="CoA-Trfase_III_dom3_sf"/>
</dbReference>
<dbReference type="Pfam" id="PF02515">
    <property type="entry name" value="CoA_transf_3"/>
    <property type="match status" value="1"/>
</dbReference>
<name>A0A2A2GD55_9BACT</name>
<dbReference type="OrthoDB" id="9797653at2"/>
<dbReference type="AlphaFoldDB" id="A0A2A2GD55"/>
<keyword evidence="1" id="KW-0808">Transferase</keyword>
<organism evidence="2 3">
    <name type="scientific">Fodinibius salipaludis</name>
    <dbReference type="NCBI Taxonomy" id="2032627"/>
    <lineage>
        <taxon>Bacteria</taxon>
        <taxon>Pseudomonadati</taxon>
        <taxon>Balneolota</taxon>
        <taxon>Balneolia</taxon>
        <taxon>Balneolales</taxon>
        <taxon>Balneolaceae</taxon>
        <taxon>Fodinibius</taxon>
    </lineage>
</organism>
<protein>
    <submittedName>
        <fullName evidence="2">Carnitine dehydratase</fullName>
    </submittedName>
</protein>
<dbReference type="EMBL" id="NSKE01000002">
    <property type="protein sequence ID" value="PAU95110.1"/>
    <property type="molecule type" value="Genomic_DNA"/>
</dbReference>
<dbReference type="GO" id="GO:0008410">
    <property type="term" value="F:CoA-transferase activity"/>
    <property type="evidence" value="ECO:0007669"/>
    <property type="project" value="TreeGrafter"/>
</dbReference>
<comment type="caution">
    <text evidence="2">The sequence shown here is derived from an EMBL/GenBank/DDBJ whole genome shotgun (WGS) entry which is preliminary data.</text>
</comment>
<dbReference type="Proteomes" id="UP000218831">
    <property type="component" value="Unassembled WGS sequence"/>
</dbReference>
<keyword evidence="3" id="KW-1185">Reference proteome</keyword>
<dbReference type="PANTHER" id="PTHR48207:SF3">
    <property type="entry name" value="SUCCINATE--HYDROXYMETHYLGLUTARATE COA-TRANSFERASE"/>
    <property type="match status" value="1"/>
</dbReference>
<accession>A0A2A2GD55</accession>
<dbReference type="RefSeq" id="WP_095605237.1">
    <property type="nucleotide sequence ID" value="NZ_NSKE01000002.1"/>
</dbReference>
<dbReference type="SUPFAM" id="SSF89796">
    <property type="entry name" value="CoA-transferase family III (CaiB/BaiF)"/>
    <property type="match status" value="1"/>
</dbReference>